<sequence>MVLMLAQIAAMDNYMKSYMLLYLVTAFVAQFTSTASAGTAEPHIQRIQAAIVLKQVVEPIIGEAQCRADSKCVIISDTNTGVKATVERRGEGPYGGSRLTVDCPGDCSFASGKITTSFYSEREFDLFRGADNHIEILPVLRPRTKLGKIVLIIE</sequence>
<dbReference type="Proteomes" id="UP000185598">
    <property type="component" value="Unassembled WGS sequence"/>
</dbReference>
<evidence type="ECO:0000313" key="3">
    <source>
        <dbReference type="Proteomes" id="UP000185598"/>
    </source>
</evidence>
<reference evidence="1 4" key="2">
    <citation type="submission" date="2020-08" db="EMBL/GenBank/DDBJ databases">
        <title>Genomic Encyclopedia of Type Strains, Phase IV (KMG-IV): sequencing the most valuable type-strain genomes for metagenomic binning, comparative biology and taxonomic classification.</title>
        <authorList>
            <person name="Goeker M."/>
        </authorList>
    </citation>
    <scope>NUCLEOTIDE SEQUENCE [LARGE SCALE GENOMIC DNA]</scope>
    <source>
        <strain evidence="1 4">DSM 100021</strain>
    </source>
</reference>
<evidence type="ECO:0000313" key="1">
    <source>
        <dbReference type="EMBL" id="MBB4006801.1"/>
    </source>
</evidence>
<reference evidence="2 3" key="1">
    <citation type="submission" date="2016-09" db="EMBL/GenBank/DDBJ databases">
        <title>Rhizobium oryziradicis sp. nov., isolated from the root of rice.</title>
        <authorList>
            <person name="Zhao J."/>
            <person name="Zhang X."/>
        </authorList>
    </citation>
    <scope>NUCLEOTIDE SEQUENCE [LARGE SCALE GENOMIC DNA]</scope>
    <source>
        <strain evidence="2 3">14971</strain>
    </source>
</reference>
<proteinExistence type="predicted"/>
<organism evidence="2 3">
    <name type="scientific">Allorhizobium taibaishanense</name>
    <dbReference type="NCBI Taxonomy" id="887144"/>
    <lineage>
        <taxon>Bacteria</taxon>
        <taxon>Pseudomonadati</taxon>
        <taxon>Pseudomonadota</taxon>
        <taxon>Alphaproteobacteria</taxon>
        <taxon>Hyphomicrobiales</taxon>
        <taxon>Rhizobiaceae</taxon>
        <taxon>Rhizobium/Agrobacterium group</taxon>
        <taxon>Allorhizobium</taxon>
    </lineage>
</organism>
<evidence type="ECO:0000313" key="2">
    <source>
        <dbReference type="EMBL" id="OLP49693.1"/>
    </source>
</evidence>
<protein>
    <submittedName>
        <fullName evidence="2">Uncharacterized protein</fullName>
    </submittedName>
</protein>
<accession>A0A1Q9A539</accession>
<evidence type="ECO:0000313" key="4">
    <source>
        <dbReference type="Proteomes" id="UP000544107"/>
    </source>
</evidence>
<dbReference type="EMBL" id="JACIED010000001">
    <property type="protein sequence ID" value="MBB4006801.1"/>
    <property type="molecule type" value="Genomic_DNA"/>
</dbReference>
<dbReference type="EMBL" id="MKIN01000022">
    <property type="protein sequence ID" value="OLP49693.1"/>
    <property type="molecule type" value="Genomic_DNA"/>
</dbReference>
<gene>
    <name evidence="2" type="ORF">BJF91_22075</name>
    <name evidence="1" type="ORF">GGQ71_001037</name>
</gene>
<dbReference type="STRING" id="887144.BJF91_22075"/>
<name>A0A1Q9A539_9HYPH</name>
<comment type="caution">
    <text evidence="2">The sequence shown here is derived from an EMBL/GenBank/DDBJ whole genome shotgun (WGS) entry which is preliminary data.</text>
</comment>
<dbReference type="Proteomes" id="UP000544107">
    <property type="component" value="Unassembled WGS sequence"/>
</dbReference>
<keyword evidence="3" id="KW-1185">Reference proteome</keyword>
<dbReference type="AlphaFoldDB" id="A0A1Q9A539"/>